<dbReference type="Gene3D" id="1.10.238.10">
    <property type="entry name" value="EF-hand"/>
    <property type="match status" value="1"/>
</dbReference>
<name>E8Z683_PFIPI</name>
<dbReference type="AlphaFoldDB" id="E8Z683"/>
<organism evidence="2">
    <name type="scientific">Pfiesteria piscicida</name>
    <name type="common">Phantom dinoflagellate</name>
    <dbReference type="NCBI Taxonomy" id="71001"/>
    <lineage>
        <taxon>Eukaryota</taxon>
        <taxon>Sar</taxon>
        <taxon>Alveolata</taxon>
        <taxon>Dinophyceae</taxon>
        <taxon>Peridiniales</taxon>
        <taxon>Pfiesteriaceae</taxon>
        <taxon>Pfiesteria</taxon>
    </lineage>
</organism>
<reference evidence="2" key="1">
    <citation type="submission" date="2008-12" db="EMBL/GenBank/DDBJ databases">
        <authorList>
            <person name="Zhang H."/>
            <person name="Lin S."/>
        </authorList>
    </citation>
    <scope>NUCLEOTIDE SEQUENCE</scope>
    <source>
        <strain evidence="2">CCMP1831</strain>
    </source>
</reference>
<dbReference type="EMBL" id="FJ599910">
    <property type="protein sequence ID" value="ACU44963.1"/>
    <property type="molecule type" value="mRNA"/>
</dbReference>
<accession>E8Z683</accession>
<feature type="compositionally biased region" description="Low complexity" evidence="1">
    <location>
        <begin position="199"/>
        <end position="209"/>
    </location>
</feature>
<dbReference type="SUPFAM" id="SSF47473">
    <property type="entry name" value="EF-hand"/>
    <property type="match status" value="1"/>
</dbReference>
<feature type="non-terminal residue" evidence="2">
    <location>
        <position position="1"/>
    </location>
</feature>
<evidence type="ECO:0000256" key="1">
    <source>
        <dbReference type="SAM" id="MobiDB-lite"/>
    </source>
</evidence>
<protein>
    <submittedName>
        <fullName evidence="2">Troponin C-like</fullName>
    </submittedName>
</protein>
<proteinExistence type="evidence at transcript level"/>
<reference evidence="2" key="2">
    <citation type="book" date="2010" name="PROCEEDINGS OF 13TH INTERNATIONAL CONFERENCE ON HARMFUL ALGAE" publisher="International Society For The Study of Harmful Algae" city="Hong Kong, China">
        <title>Dinoflagellate meta-transcriptomics enabled by spliced leader.</title>
        <editorList>
            <person name="Unknown A."/>
        </editorList>
        <authorList>
            <person name="Lin S."/>
            <person name="Zhang H."/>
        </authorList>
    </citation>
    <scope>NUCLEOTIDE SEQUENCE</scope>
    <source>
        <strain evidence="2">CCMP1831</strain>
    </source>
</reference>
<feature type="region of interest" description="Disordered" evidence="1">
    <location>
        <begin position="191"/>
        <end position="222"/>
    </location>
</feature>
<dbReference type="InterPro" id="IPR011992">
    <property type="entry name" value="EF-hand-dom_pair"/>
</dbReference>
<evidence type="ECO:0000313" key="2">
    <source>
        <dbReference type="EMBL" id="ACU44963.1"/>
    </source>
</evidence>
<sequence length="222" mass="25472">DKRESTITIDRTPRALAMERDWEEVHGLSRTDIEALQRVFNQLKNKNGLIGPQDLEKRFIRLDYEFQPVTDFGISEVEDIIWEVDEDADGFIDWHNFVTLYARARTDLKNKEPRRLFNLIDFMICDKDGGGNIDEDECLDILFKRYGKEAMEQLSDQLLKMFGRDIDYNEFLELVGNNIDGGGKIQVLLANLQNPTPPSGSKGPSGPKSARATKTPKHTPRR</sequence>